<accession>A0A5E7XZP9</accession>
<evidence type="ECO:0000313" key="2">
    <source>
        <dbReference type="Proteomes" id="UP000326857"/>
    </source>
</evidence>
<proteinExistence type="predicted"/>
<organism evidence="1 2">
    <name type="scientific">Sphingomonas aurantiaca</name>
    <dbReference type="NCBI Taxonomy" id="185949"/>
    <lineage>
        <taxon>Bacteria</taxon>
        <taxon>Pseudomonadati</taxon>
        <taxon>Pseudomonadota</taxon>
        <taxon>Alphaproteobacteria</taxon>
        <taxon>Sphingomonadales</taxon>
        <taxon>Sphingomonadaceae</taxon>
        <taxon>Sphingomonas</taxon>
    </lineage>
</organism>
<sequence>MIHLTEHNDMHIAKVTWHEERRDLPPAIVNNRVAARPSLYHQMDELRVFADPDNVATAVERADVSQHPAEEITVCIRKLGMLFELHEQGMSWRCLDDAALLHQHLRPSSNRASRAAHARSA</sequence>
<reference evidence="1 2" key="1">
    <citation type="submission" date="2019-09" db="EMBL/GenBank/DDBJ databases">
        <authorList>
            <person name="Dittami M. S."/>
        </authorList>
    </citation>
    <scope>NUCLEOTIDE SEQUENCE [LARGE SCALE GENOMIC DNA]</scope>
    <source>
        <strain evidence="1">SPHINGO391</strain>
    </source>
</reference>
<evidence type="ECO:0000313" key="1">
    <source>
        <dbReference type="EMBL" id="VVS99736.1"/>
    </source>
</evidence>
<dbReference type="EMBL" id="CABVLI010000025">
    <property type="protein sequence ID" value="VVS99736.1"/>
    <property type="molecule type" value="Genomic_DNA"/>
</dbReference>
<dbReference type="Proteomes" id="UP000326857">
    <property type="component" value="Unassembled WGS sequence"/>
</dbReference>
<protein>
    <submittedName>
        <fullName evidence="1">Uncharacterized protein</fullName>
    </submittedName>
</protein>
<gene>
    <name evidence="1" type="ORF">SPHINGO391_310028</name>
</gene>
<name>A0A5E7XZP9_9SPHN</name>
<dbReference type="AlphaFoldDB" id="A0A5E7XZP9"/>